<dbReference type="KEGG" id="afs:AFR_17185"/>
<feature type="transmembrane region" description="Helical" evidence="1">
    <location>
        <begin position="5"/>
        <end position="23"/>
    </location>
</feature>
<evidence type="ECO:0000313" key="5">
    <source>
        <dbReference type="Proteomes" id="UP000017746"/>
    </source>
</evidence>
<dbReference type="NCBIfam" id="TIGR00254">
    <property type="entry name" value="GGDEF"/>
    <property type="match status" value="1"/>
</dbReference>
<keyword evidence="5" id="KW-1185">Reference proteome</keyword>
<dbReference type="STRING" id="1246995.AFR_17185"/>
<evidence type="ECO:0000259" key="3">
    <source>
        <dbReference type="PROSITE" id="PS50887"/>
    </source>
</evidence>
<dbReference type="InterPro" id="IPR029787">
    <property type="entry name" value="Nucleotide_cyclase"/>
</dbReference>
<dbReference type="SUPFAM" id="SSF141868">
    <property type="entry name" value="EAL domain-like"/>
    <property type="match status" value="1"/>
</dbReference>
<dbReference type="CDD" id="cd01948">
    <property type="entry name" value="EAL"/>
    <property type="match status" value="1"/>
</dbReference>
<dbReference type="SMART" id="SM00052">
    <property type="entry name" value="EAL"/>
    <property type="match status" value="1"/>
</dbReference>
<dbReference type="eggNOG" id="COG5001">
    <property type="taxonomic scope" value="Bacteria"/>
</dbReference>
<organism evidence="4 5">
    <name type="scientific">Actinoplanes friuliensis DSM 7358</name>
    <dbReference type="NCBI Taxonomy" id="1246995"/>
    <lineage>
        <taxon>Bacteria</taxon>
        <taxon>Bacillati</taxon>
        <taxon>Actinomycetota</taxon>
        <taxon>Actinomycetes</taxon>
        <taxon>Micromonosporales</taxon>
        <taxon>Micromonosporaceae</taxon>
        <taxon>Actinoplanes</taxon>
    </lineage>
</organism>
<dbReference type="SMART" id="SM00267">
    <property type="entry name" value="GGDEF"/>
    <property type="match status" value="1"/>
</dbReference>
<evidence type="ECO:0000256" key="1">
    <source>
        <dbReference type="SAM" id="Phobius"/>
    </source>
</evidence>
<feature type="transmembrane region" description="Helical" evidence="1">
    <location>
        <begin position="29"/>
        <end position="47"/>
    </location>
</feature>
<dbReference type="EMBL" id="CP006272">
    <property type="protein sequence ID" value="AGZ41715.1"/>
    <property type="molecule type" value="Genomic_DNA"/>
</dbReference>
<feature type="transmembrane region" description="Helical" evidence="1">
    <location>
        <begin position="67"/>
        <end position="86"/>
    </location>
</feature>
<feature type="transmembrane region" description="Helical" evidence="1">
    <location>
        <begin position="130"/>
        <end position="149"/>
    </location>
</feature>
<dbReference type="InterPro" id="IPR043128">
    <property type="entry name" value="Rev_trsase/Diguanyl_cyclase"/>
</dbReference>
<name>U5W180_9ACTN</name>
<keyword evidence="1" id="KW-0812">Transmembrane</keyword>
<dbReference type="AlphaFoldDB" id="U5W180"/>
<dbReference type="InterPro" id="IPR035919">
    <property type="entry name" value="EAL_sf"/>
</dbReference>
<dbReference type="CDD" id="cd01949">
    <property type="entry name" value="GGDEF"/>
    <property type="match status" value="1"/>
</dbReference>
<feature type="transmembrane region" description="Helical" evidence="1">
    <location>
        <begin position="201"/>
        <end position="219"/>
    </location>
</feature>
<gene>
    <name evidence="4" type="ORF">AFR_17185</name>
</gene>
<dbReference type="OrthoDB" id="3274485at2"/>
<protein>
    <submittedName>
        <fullName evidence="4">Putative signaling protein</fullName>
    </submittedName>
</protein>
<accession>U5W180</accession>
<dbReference type="Gene3D" id="3.20.20.450">
    <property type="entry name" value="EAL domain"/>
    <property type="match status" value="1"/>
</dbReference>
<evidence type="ECO:0000313" key="4">
    <source>
        <dbReference type="EMBL" id="AGZ41715.1"/>
    </source>
</evidence>
<dbReference type="GO" id="GO:0071111">
    <property type="term" value="F:cyclic-guanylate-specific phosphodiesterase activity"/>
    <property type="evidence" value="ECO:0007669"/>
    <property type="project" value="InterPro"/>
</dbReference>
<dbReference type="InterPro" id="IPR050706">
    <property type="entry name" value="Cyclic-di-GMP_PDE-like"/>
</dbReference>
<feature type="domain" description="GGDEF" evidence="3">
    <location>
        <begin position="365"/>
        <end position="496"/>
    </location>
</feature>
<dbReference type="Pfam" id="PF00990">
    <property type="entry name" value="GGDEF"/>
    <property type="match status" value="1"/>
</dbReference>
<dbReference type="HOGENOM" id="CLU_000445_129_3_11"/>
<dbReference type="InterPro" id="IPR000160">
    <property type="entry name" value="GGDEF_dom"/>
</dbReference>
<dbReference type="PROSITE" id="PS50883">
    <property type="entry name" value="EAL"/>
    <property type="match status" value="1"/>
</dbReference>
<dbReference type="InterPro" id="IPR001633">
    <property type="entry name" value="EAL_dom"/>
</dbReference>
<dbReference type="SUPFAM" id="SSF55073">
    <property type="entry name" value="Nucleotide cyclase"/>
    <property type="match status" value="1"/>
</dbReference>
<dbReference type="PATRIC" id="fig|1246995.3.peg.3485"/>
<evidence type="ECO:0000259" key="2">
    <source>
        <dbReference type="PROSITE" id="PS50883"/>
    </source>
</evidence>
<keyword evidence="1" id="KW-0472">Membrane</keyword>
<keyword evidence="1" id="KW-1133">Transmembrane helix</keyword>
<dbReference type="PANTHER" id="PTHR33121:SF70">
    <property type="entry name" value="SIGNALING PROTEIN YKOW"/>
    <property type="match status" value="1"/>
</dbReference>
<reference evidence="4 5" key="1">
    <citation type="journal article" date="2014" name="J. Biotechnol.">
        <title>Complete genome sequence of the actinobacterium Actinoplanes friuliensis HAG 010964, producer of the lipopeptide antibiotic friulimycin.</title>
        <authorList>
            <person name="Ruckert C."/>
            <person name="Szczepanowski R."/>
            <person name="Albersmeier A."/>
            <person name="Goesmann A."/>
            <person name="Fischer N."/>
            <person name="Steinkamper A."/>
            <person name="Puhler A."/>
            <person name="Biener R."/>
            <person name="Schwartz D."/>
            <person name="Kalinowski J."/>
        </authorList>
    </citation>
    <scope>NUCLEOTIDE SEQUENCE [LARGE SCALE GENOMIC DNA]</scope>
    <source>
        <strain evidence="4 5">DSM 7358</strain>
    </source>
</reference>
<feature type="transmembrane region" description="Helical" evidence="1">
    <location>
        <begin position="169"/>
        <end position="194"/>
    </location>
</feature>
<dbReference type="Gene3D" id="3.30.70.270">
    <property type="match status" value="1"/>
</dbReference>
<dbReference type="Pfam" id="PF00563">
    <property type="entry name" value="EAL"/>
    <property type="match status" value="1"/>
</dbReference>
<proteinExistence type="predicted"/>
<dbReference type="PANTHER" id="PTHR33121">
    <property type="entry name" value="CYCLIC DI-GMP PHOSPHODIESTERASE PDEF"/>
    <property type="match status" value="1"/>
</dbReference>
<sequence length="772" mass="83648">MHPRAALAAGGALLVVSFLWLGIGLGHVWAYPVLGWLPLPVLSLLAARACRQTGRRVELGIATRRFWTQLGHATTIMAVGIVSNAYDAVGGPEPSQRLSTLTLSVYLLALAVLLWALLRLPTWQRSRSDWARFGLDTCIVLITSGVFVWHFSLRKVEVWTEQTGSAMPLLALSVVGFISVVTFVKVAFAGAGCLDRQSVRLLSYGTAASALFGGLSPFLVDRPYLSSSFVAVSVAAFAVQLAAVRQLHSEVQIAPVRTKPHRASVVPYLAVAATDALLLSIGTSHPAEITVMQISAVSLTALVIVRQIVTMRENVRLLNTVDANLGQLRRYQDQLEHQATHDTLTGIPNRALLEREIAALLVTGDDFHLALLDVDDFKSINDRLGHGRGDQMLVEFSGRLQREIRREDTVARLGGDEFVVLVRDGDEAALPTLLTRLLETVERPVPLDGQDIVVQASIGVTRSRPGDDPHELLRRADVAMYSAKAAGGNRWTRFDEVMDREADREARLGRDLRGAVARGELFLLYQPLVELPHGRLAGVEALLRWQHPEHGLVPPDVFVPIAERNGAIVEVGRWVLEEACRQAAAWQHRYGERAPGKVSINVSARQLAEPGFVAEVAAVLSSTGADRRRLMIEVTETAVLGADTAMAAVRELRGLGLQVALDDFGTGNSSLSLLVDCPVDVLKVDKSFVDGVTGDGPQALVVQSLITVAQGMRVEAVAEGVETPEQAQRLYEAGYRLVQGFLYDRPLSADDVAQGIEAATNSWYAATPSGSA</sequence>
<feature type="domain" description="EAL" evidence="2">
    <location>
        <begin position="505"/>
        <end position="760"/>
    </location>
</feature>
<feature type="transmembrane region" description="Helical" evidence="1">
    <location>
        <begin position="98"/>
        <end position="118"/>
    </location>
</feature>
<dbReference type="PROSITE" id="PS50887">
    <property type="entry name" value="GGDEF"/>
    <property type="match status" value="1"/>
</dbReference>
<dbReference type="Proteomes" id="UP000017746">
    <property type="component" value="Chromosome"/>
</dbReference>